<reference evidence="3 4" key="1">
    <citation type="journal article" date="2015" name="Genome Announc.">
        <title>Expanding the biotechnology potential of lactobacilli through comparative genomics of 213 strains and associated genera.</title>
        <authorList>
            <person name="Sun Z."/>
            <person name="Harris H.M."/>
            <person name="McCann A."/>
            <person name="Guo C."/>
            <person name="Argimon S."/>
            <person name="Zhang W."/>
            <person name="Yang X."/>
            <person name="Jeffery I.B."/>
            <person name="Cooney J.C."/>
            <person name="Kagawa T.F."/>
            <person name="Liu W."/>
            <person name="Song Y."/>
            <person name="Salvetti E."/>
            <person name="Wrobel A."/>
            <person name="Rasinkangas P."/>
            <person name="Parkhill J."/>
            <person name="Rea M.C."/>
            <person name="O'Sullivan O."/>
            <person name="Ritari J."/>
            <person name="Douillard F.P."/>
            <person name="Paul Ross R."/>
            <person name="Yang R."/>
            <person name="Briner A.E."/>
            <person name="Felis G.E."/>
            <person name="de Vos W.M."/>
            <person name="Barrangou R."/>
            <person name="Klaenhammer T.R."/>
            <person name="Caufield P.W."/>
            <person name="Cui Y."/>
            <person name="Zhang H."/>
            <person name="O'Toole P.W."/>
        </authorList>
    </citation>
    <scope>NUCLEOTIDE SEQUENCE [LARGE SCALE GENOMIC DNA]</scope>
    <source>
        <strain evidence="3 4">DSM 20410</strain>
    </source>
</reference>
<dbReference type="OrthoDB" id="1706107at2"/>
<dbReference type="PIRSF" id="PIRSF035040">
    <property type="entry name" value="UCP035040_CBS_Lmo0553"/>
    <property type="match status" value="1"/>
</dbReference>
<dbReference type="RefSeq" id="WP_057747116.1">
    <property type="nucleotide sequence ID" value="NZ_BJLU01000010.1"/>
</dbReference>
<dbReference type="SUPFAM" id="SSF54631">
    <property type="entry name" value="CBS-domain pair"/>
    <property type="match status" value="1"/>
</dbReference>
<keyword evidence="1" id="KW-0129">CBS domain</keyword>
<comment type="caution">
    <text evidence="3">The sequence shown here is derived from an EMBL/GenBank/DDBJ whole genome shotgun (WGS) entry which is preliminary data.</text>
</comment>
<protein>
    <submittedName>
        <fullName evidence="3">CBS domain-containing protein</fullName>
    </submittedName>
</protein>
<dbReference type="InterPro" id="IPR000644">
    <property type="entry name" value="CBS_dom"/>
</dbReference>
<gene>
    <name evidence="3" type="ORF">IV50_GL001468</name>
</gene>
<dbReference type="Proteomes" id="UP000051992">
    <property type="component" value="Unassembled WGS sequence"/>
</dbReference>
<organism evidence="3 4">
    <name type="scientific">Weissella viridescens</name>
    <name type="common">Lactobacillus viridescens</name>
    <dbReference type="NCBI Taxonomy" id="1629"/>
    <lineage>
        <taxon>Bacteria</taxon>
        <taxon>Bacillati</taxon>
        <taxon>Bacillota</taxon>
        <taxon>Bacilli</taxon>
        <taxon>Lactobacillales</taxon>
        <taxon>Lactobacillaceae</taxon>
        <taxon>Weissella</taxon>
    </lineage>
</organism>
<evidence type="ECO:0000256" key="1">
    <source>
        <dbReference type="PROSITE-ProRule" id="PRU00703"/>
    </source>
</evidence>
<dbReference type="GeneID" id="86899950"/>
<evidence type="ECO:0000313" key="4">
    <source>
        <dbReference type="Proteomes" id="UP000051992"/>
    </source>
</evidence>
<dbReference type="InterPro" id="IPR046342">
    <property type="entry name" value="CBS_dom_sf"/>
</dbReference>
<dbReference type="Gene3D" id="3.10.580.10">
    <property type="entry name" value="CBS-domain"/>
    <property type="match status" value="1"/>
</dbReference>
<sequence>MLENLVKSKESLTVVTEDTTLSEALMIIEDFNYRALPILDQSGQLFRGVIYKLHLYKHKANNGDMQQPVTSVMRNTTKFINLDDSFYDLTFALRDLPFISVLDHENHFAGIITHNRYMHLLEDSWCPTTASTVLTIATSGERGSLERVSRIIARYTTVLSLLTLNPDNDLSTARIVATIPAEVNEATIGKISRTLVRKGFALENIEKVHHN</sequence>
<dbReference type="NCBIfam" id="NF038387">
    <property type="entry name" value="CBS_CbpA"/>
    <property type="match status" value="1"/>
</dbReference>
<dbReference type="AlphaFoldDB" id="A0A0R2H847"/>
<name>A0A0R2H847_WEIVI</name>
<proteinExistence type="predicted"/>
<feature type="domain" description="CBS" evidence="2">
    <location>
        <begin position="7"/>
        <end position="65"/>
    </location>
</feature>
<dbReference type="InterPro" id="IPR017036">
    <property type="entry name" value="Lmo0553-like"/>
</dbReference>
<evidence type="ECO:0000313" key="3">
    <source>
        <dbReference type="EMBL" id="KRN45741.1"/>
    </source>
</evidence>
<dbReference type="PROSITE" id="PS51371">
    <property type="entry name" value="CBS"/>
    <property type="match status" value="1"/>
</dbReference>
<evidence type="ECO:0000259" key="2">
    <source>
        <dbReference type="PROSITE" id="PS51371"/>
    </source>
</evidence>
<dbReference type="Pfam" id="PF00571">
    <property type="entry name" value="CBS"/>
    <property type="match status" value="1"/>
</dbReference>
<accession>A0A0R2H847</accession>
<dbReference type="PATRIC" id="fig|1629.5.peg.1481"/>
<keyword evidence="4" id="KW-1185">Reference proteome</keyword>
<dbReference type="EMBL" id="JQBM01000006">
    <property type="protein sequence ID" value="KRN45741.1"/>
    <property type="molecule type" value="Genomic_DNA"/>
</dbReference>
<dbReference type="CDD" id="cd02205">
    <property type="entry name" value="CBS_pair_SF"/>
    <property type="match status" value="1"/>
</dbReference>